<dbReference type="InterPro" id="IPR000866">
    <property type="entry name" value="AhpC/TSA"/>
</dbReference>
<keyword evidence="3" id="KW-1015">Disulfide bond</keyword>
<dbReference type="Gene3D" id="3.40.30.10">
    <property type="entry name" value="Glutaredoxin"/>
    <property type="match status" value="1"/>
</dbReference>
<organism evidence="8 9">
    <name type="scientific">Pedobacter ureilyticus</name>
    <dbReference type="NCBI Taxonomy" id="1393051"/>
    <lineage>
        <taxon>Bacteria</taxon>
        <taxon>Pseudomonadati</taxon>
        <taxon>Bacteroidota</taxon>
        <taxon>Sphingobacteriia</taxon>
        <taxon>Sphingobacteriales</taxon>
        <taxon>Sphingobacteriaceae</taxon>
        <taxon>Pedobacter</taxon>
    </lineage>
</organism>
<evidence type="ECO:0000313" key="8">
    <source>
        <dbReference type="EMBL" id="MFN0256637.1"/>
    </source>
</evidence>
<dbReference type="InterPro" id="IPR050553">
    <property type="entry name" value="Thioredoxin_ResA/DsbE_sf"/>
</dbReference>
<feature type="coiled-coil region" evidence="5">
    <location>
        <begin position="97"/>
        <end position="152"/>
    </location>
</feature>
<dbReference type="RefSeq" id="WP_138723730.1">
    <property type="nucleotide sequence ID" value="NZ_SSHJ02000007.1"/>
</dbReference>
<dbReference type="PANTHER" id="PTHR42852">
    <property type="entry name" value="THIOL:DISULFIDE INTERCHANGE PROTEIN DSBE"/>
    <property type="match status" value="1"/>
</dbReference>
<feature type="signal peptide" evidence="6">
    <location>
        <begin position="1"/>
        <end position="18"/>
    </location>
</feature>
<dbReference type="Proteomes" id="UP001517247">
    <property type="component" value="Unassembled WGS sequence"/>
</dbReference>
<dbReference type="InterPro" id="IPR036249">
    <property type="entry name" value="Thioredoxin-like_sf"/>
</dbReference>
<dbReference type="CDD" id="cd02966">
    <property type="entry name" value="TlpA_like_family"/>
    <property type="match status" value="1"/>
</dbReference>
<evidence type="ECO:0000256" key="2">
    <source>
        <dbReference type="ARBA" id="ARBA00022748"/>
    </source>
</evidence>
<keyword evidence="9" id="KW-1185">Reference proteome</keyword>
<dbReference type="SUPFAM" id="SSF52833">
    <property type="entry name" value="Thioredoxin-like"/>
    <property type="match status" value="1"/>
</dbReference>
<dbReference type="Pfam" id="PF00578">
    <property type="entry name" value="AhpC-TSA"/>
    <property type="match status" value="1"/>
</dbReference>
<gene>
    <name evidence="8" type="ORF">E6A44_013700</name>
</gene>
<evidence type="ECO:0000313" key="9">
    <source>
        <dbReference type="Proteomes" id="UP001517247"/>
    </source>
</evidence>
<feature type="chain" id="PRO_5045538681" evidence="6">
    <location>
        <begin position="19"/>
        <end position="386"/>
    </location>
</feature>
<name>A0ABW9J7W9_9SPHI</name>
<comment type="subcellular location">
    <subcellularLocation>
        <location evidence="1">Cell envelope</location>
    </subcellularLocation>
</comment>
<accession>A0ABW9J7W9</accession>
<dbReference type="EMBL" id="SSHJ02000007">
    <property type="protein sequence ID" value="MFN0256637.1"/>
    <property type="molecule type" value="Genomic_DNA"/>
</dbReference>
<dbReference type="PANTHER" id="PTHR42852:SF6">
    <property type="entry name" value="THIOL:DISULFIDE INTERCHANGE PROTEIN DSBE"/>
    <property type="match status" value="1"/>
</dbReference>
<evidence type="ECO:0000256" key="5">
    <source>
        <dbReference type="SAM" id="Coils"/>
    </source>
</evidence>
<keyword evidence="6" id="KW-0732">Signal</keyword>
<evidence type="ECO:0000256" key="1">
    <source>
        <dbReference type="ARBA" id="ARBA00004196"/>
    </source>
</evidence>
<evidence type="ECO:0000256" key="6">
    <source>
        <dbReference type="SAM" id="SignalP"/>
    </source>
</evidence>
<evidence type="ECO:0000259" key="7">
    <source>
        <dbReference type="PROSITE" id="PS51352"/>
    </source>
</evidence>
<protein>
    <submittedName>
        <fullName evidence="8">Thioredoxin-like domain-containing protein</fullName>
    </submittedName>
</protein>
<feature type="domain" description="Thioredoxin" evidence="7">
    <location>
        <begin position="245"/>
        <end position="386"/>
    </location>
</feature>
<reference evidence="8 9" key="1">
    <citation type="submission" date="2024-12" db="EMBL/GenBank/DDBJ databases">
        <authorList>
            <person name="Hu S."/>
        </authorList>
    </citation>
    <scope>NUCLEOTIDE SEQUENCE [LARGE SCALE GENOMIC DNA]</scope>
    <source>
        <strain evidence="8 9">THG-T11</strain>
    </source>
</reference>
<dbReference type="Pfam" id="PF14289">
    <property type="entry name" value="DUF4369"/>
    <property type="match status" value="1"/>
</dbReference>
<evidence type="ECO:0000256" key="3">
    <source>
        <dbReference type="ARBA" id="ARBA00023157"/>
    </source>
</evidence>
<sequence length="386" mass="43879">MKFMITISLLVCLNTVFAQNVAHKENFSLRGHIVTDKTGWVWLRYNNKDGKDILDSAYLDNGNFLFIGSINGATRATLRFLNKSLGMNDPNSISIFIENANMSIDAKENDFKNAKIAGSETQVDHERLERSKKSLLIKKEELSVELKELNKAVKNRDSVMGTSKKQELINSELQNAATQLKQLDFSFIEENPSSYLSSYLLFSHITSNNLSLDSAELHFNKLTERIHEGSFGKLIAEYIHNVKSSMVGSAAPLFELIASDGRKVKLEDFREKKYVLIDFWASWCIPCREILPKITQLHQKYEPMGLDIVSVSIDTDKKAWLKAVDQDKKPWHQLLDPIPFEKSGSMTKYAIPSIPLLLLVDKKGIIIGRYENGDLTNLDKKLKEIF</sequence>
<dbReference type="InterPro" id="IPR025380">
    <property type="entry name" value="DUF4369"/>
</dbReference>
<keyword evidence="5" id="KW-0175">Coiled coil</keyword>
<dbReference type="InterPro" id="IPR013766">
    <property type="entry name" value="Thioredoxin_domain"/>
</dbReference>
<evidence type="ECO:0000256" key="4">
    <source>
        <dbReference type="ARBA" id="ARBA00023284"/>
    </source>
</evidence>
<keyword evidence="4" id="KW-0676">Redox-active center</keyword>
<dbReference type="PROSITE" id="PS51352">
    <property type="entry name" value="THIOREDOXIN_2"/>
    <property type="match status" value="1"/>
</dbReference>
<proteinExistence type="predicted"/>
<comment type="caution">
    <text evidence="8">The sequence shown here is derived from an EMBL/GenBank/DDBJ whole genome shotgun (WGS) entry which is preliminary data.</text>
</comment>
<keyword evidence="2" id="KW-0201">Cytochrome c-type biogenesis</keyword>